<sequence>MKIKWLVVFLIFSVLINLWFLIKLTDTVEEKQVTDQLNAMLNESSQLIMYEMDMESVIRLEQSLKLTMSSAHAYRHESDYAAEVWYQSSILNELLFMQIDEEHLISTLDGETRQEISLILMDAVEEGTISNIEDNIVNLIEDDYLILD</sequence>
<proteinExistence type="predicted"/>
<keyword evidence="1" id="KW-1133">Transmembrane helix</keyword>
<reference evidence="2 3" key="1">
    <citation type="submission" date="2015-08" db="EMBL/GenBank/DDBJ databases">
        <title>The complete genome sequence of Bacillus beveridgei MLTeJB.</title>
        <authorList>
            <person name="Hanson T.E."/>
            <person name="Mesa C."/>
            <person name="Basesman S.M."/>
            <person name="Oremland R.S."/>
        </authorList>
    </citation>
    <scope>NUCLEOTIDE SEQUENCE [LARGE SCALE GENOMIC DNA]</scope>
    <source>
        <strain evidence="2 3">MLTeJB</strain>
    </source>
</reference>
<evidence type="ECO:0000313" key="2">
    <source>
        <dbReference type="EMBL" id="AOM82897.1"/>
    </source>
</evidence>
<gene>
    <name evidence="2" type="ORF">BBEV_1535</name>
</gene>
<dbReference type="EMBL" id="CP012502">
    <property type="protein sequence ID" value="AOM82897.1"/>
    <property type="molecule type" value="Genomic_DNA"/>
</dbReference>
<feature type="transmembrane region" description="Helical" evidence="1">
    <location>
        <begin position="5"/>
        <end position="22"/>
    </location>
</feature>
<keyword evidence="1" id="KW-0812">Transmembrane</keyword>
<name>A0A1D7QV74_9BACI</name>
<organism evidence="2 3">
    <name type="scientific">Salisediminibacterium beveridgei</name>
    <dbReference type="NCBI Taxonomy" id="632773"/>
    <lineage>
        <taxon>Bacteria</taxon>
        <taxon>Bacillati</taxon>
        <taxon>Bacillota</taxon>
        <taxon>Bacilli</taxon>
        <taxon>Bacillales</taxon>
        <taxon>Bacillaceae</taxon>
        <taxon>Salisediminibacterium</taxon>
    </lineage>
</organism>
<dbReference type="KEGG" id="bbev:BBEV_1535"/>
<accession>A0A1D7QV74</accession>
<keyword evidence="3" id="KW-1185">Reference proteome</keyword>
<evidence type="ECO:0000256" key="1">
    <source>
        <dbReference type="SAM" id="Phobius"/>
    </source>
</evidence>
<protein>
    <submittedName>
        <fullName evidence="2">Uncharacterized protein</fullName>
    </submittedName>
</protein>
<evidence type="ECO:0000313" key="3">
    <source>
        <dbReference type="Proteomes" id="UP000094463"/>
    </source>
</evidence>
<dbReference type="AlphaFoldDB" id="A0A1D7QV74"/>
<keyword evidence="1" id="KW-0472">Membrane</keyword>
<dbReference type="Proteomes" id="UP000094463">
    <property type="component" value="Chromosome"/>
</dbReference>